<evidence type="ECO:0000259" key="1">
    <source>
        <dbReference type="PROSITE" id="PS51462"/>
    </source>
</evidence>
<sequence length="142" mass="15619">MQTAKPLKRAVALAAWSEEGLLLVKRPEEDPEFGGAWGLPAVSLGNGEGPEEGAMRVGREKLGAGVELLRPVAFGVEERTAYTLELWVVEARLLARPELPEPKPGKTYYRAYRFGRPEELREAARQGSLCSRLYLAVKGLCP</sequence>
<dbReference type="RefSeq" id="WP_126187297.1">
    <property type="nucleotide sequence ID" value="NZ_PELM01000112.1"/>
</dbReference>
<name>A0A430R819_THESC</name>
<dbReference type="SUPFAM" id="SSF55811">
    <property type="entry name" value="Nudix"/>
    <property type="match status" value="1"/>
</dbReference>
<organism evidence="2 3">
    <name type="scientific">Thermus scotoductus</name>
    <dbReference type="NCBI Taxonomy" id="37636"/>
    <lineage>
        <taxon>Bacteria</taxon>
        <taxon>Thermotogati</taxon>
        <taxon>Deinococcota</taxon>
        <taxon>Deinococci</taxon>
        <taxon>Thermales</taxon>
        <taxon>Thermaceae</taxon>
        <taxon>Thermus</taxon>
    </lineage>
</organism>
<protein>
    <submittedName>
        <fullName evidence="2">DNA mismatch repair protein MutT</fullName>
    </submittedName>
</protein>
<dbReference type="InterPro" id="IPR015797">
    <property type="entry name" value="NUDIX_hydrolase-like_dom_sf"/>
</dbReference>
<gene>
    <name evidence="2" type="ORF">CSW50_04835</name>
</gene>
<evidence type="ECO:0000313" key="2">
    <source>
        <dbReference type="EMBL" id="RTH03565.1"/>
    </source>
</evidence>
<comment type="caution">
    <text evidence="2">The sequence shown here is derived from an EMBL/GenBank/DDBJ whole genome shotgun (WGS) entry which is preliminary data.</text>
</comment>
<dbReference type="Proteomes" id="UP000288082">
    <property type="component" value="Unassembled WGS sequence"/>
</dbReference>
<reference evidence="2 3" key="1">
    <citation type="journal article" date="2019" name="Extremophiles">
        <title>Biogeography of thermophiles and predominance of Thermus scotoductus in domestic water heaters.</title>
        <authorList>
            <person name="Wilpiszeski R.L."/>
            <person name="Zhang Z."/>
            <person name="House C.H."/>
        </authorList>
    </citation>
    <scope>NUCLEOTIDE SEQUENCE [LARGE SCALE GENOMIC DNA]</scope>
    <source>
        <strain evidence="2 3">38_S38</strain>
    </source>
</reference>
<dbReference type="Pfam" id="PF00293">
    <property type="entry name" value="NUDIX"/>
    <property type="match status" value="1"/>
</dbReference>
<dbReference type="PROSITE" id="PS51462">
    <property type="entry name" value="NUDIX"/>
    <property type="match status" value="1"/>
</dbReference>
<dbReference type="InterPro" id="IPR000086">
    <property type="entry name" value="NUDIX_hydrolase_dom"/>
</dbReference>
<dbReference type="Gene3D" id="3.90.79.10">
    <property type="entry name" value="Nucleoside Triphosphate Pyrophosphohydrolase"/>
    <property type="match status" value="1"/>
</dbReference>
<proteinExistence type="predicted"/>
<dbReference type="EMBL" id="PELM01000112">
    <property type="protein sequence ID" value="RTH03565.1"/>
    <property type="molecule type" value="Genomic_DNA"/>
</dbReference>
<accession>A0A430R819</accession>
<dbReference type="AlphaFoldDB" id="A0A430R819"/>
<evidence type="ECO:0000313" key="3">
    <source>
        <dbReference type="Proteomes" id="UP000288082"/>
    </source>
</evidence>
<feature type="domain" description="Nudix hydrolase" evidence="1">
    <location>
        <begin position="6"/>
        <end position="137"/>
    </location>
</feature>